<dbReference type="OrthoDB" id="1895294at2759"/>
<dbReference type="Pfam" id="PF14144">
    <property type="entry name" value="DOG1"/>
    <property type="match status" value="1"/>
</dbReference>
<evidence type="ECO:0000313" key="2">
    <source>
        <dbReference type="Proteomes" id="UP000077755"/>
    </source>
</evidence>
<dbReference type="AlphaFoldDB" id="A0A166A7U8"/>
<organism evidence="1 2">
    <name type="scientific">Daucus carota subsp. sativus</name>
    <name type="common">Carrot</name>
    <dbReference type="NCBI Taxonomy" id="79200"/>
    <lineage>
        <taxon>Eukaryota</taxon>
        <taxon>Viridiplantae</taxon>
        <taxon>Streptophyta</taxon>
        <taxon>Embryophyta</taxon>
        <taxon>Tracheophyta</taxon>
        <taxon>Spermatophyta</taxon>
        <taxon>Magnoliopsida</taxon>
        <taxon>eudicotyledons</taxon>
        <taxon>Gunneridae</taxon>
        <taxon>Pentapetalae</taxon>
        <taxon>asterids</taxon>
        <taxon>campanulids</taxon>
        <taxon>Apiales</taxon>
        <taxon>Apiaceae</taxon>
        <taxon>Apioideae</taxon>
        <taxon>Scandiceae</taxon>
        <taxon>Daucinae</taxon>
        <taxon>Daucus</taxon>
        <taxon>Daucus sect. Daucus</taxon>
    </lineage>
</organism>
<dbReference type="PANTHER" id="PTHR46354:SF2">
    <property type="entry name" value="PROTEIN DOG1-LIKE 4"/>
    <property type="match status" value="1"/>
</dbReference>
<dbReference type="InterPro" id="IPR051886">
    <property type="entry name" value="Seed_Dev/Stress_Resp_Reg"/>
</dbReference>
<dbReference type="OMA" id="TTHHKAY"/>
<dbReference type="PROSITE" id="PS51806">
    <property type="entry name" value="DOG1"/>
    <property type="match status" value="1"/>
</dbReference>
<dbReference type="Gramene" id="KZN00844">
    <property type="protein sequence ID" value="KZN00844"/>
    <property type="gene ID" value="DCAR_009598"/>
</dbReference>
<keyword evidence="2" id="KW-1185">Reference proteome</keyword>
<reference evidence="1" key="2">
    <citation type="submission" date="2022-03" db="EMBL/GenBank/DDBJ databases">
        <title>Draft title - Genomic analysis of global carrot germplasm unveils the trajectory of domestication and the origin of high carotenoid orange carrot.</title>
        <authorList>
            <person name="Iorizzo M."/>
            <person name="Ellison S."/>
            <person name="Senalik D."/>
            <person name="Macko-Podgorni A."/>
            <person name="Grzebelus D."/>
            <person name="Bostan H."/>
            <person name="Rolling W."/>
            <person name="Curaba J."/>
            <person name="Simon P."/>
        </authorList>
    </citation>
    <scope>NUCLEOTIDE SEQUENCE</scope>
    <source>
        <tissue evidence="1">Leaf</tissue>
    </source>
</reference>
<dbReference type="GO" id="GO:0043565">
    <property type="term" value="F:sequence-specific DNA binding"/>
    <property type="evidence" value="ECO:0007669"/>
    <property type="project" value="InterPro"/>
</dbReference>
<dbReference type="EMBL" id="CP093345">
    <property type="protein sequence ID" value="WOG91591.1"/>
    <property type="molecule type" value="Genomic_DNA"/>
</dbReference>
<protein>
    <submittedName>
        <fullName evidence="1">Uncharacterized protein</fullName>
    </submittedName>
</protein>
<sequence length="253" mass="29187">MESGENENFSAFYERWITQLGEYVDMLSELSNQPFDSNNKSNVEAVVEKVITHHKKYYSAKWAAAHQNALPFFRPRWLSPMEHGNLWFTGWKPFIAFGLLDTMRRNQVPGLSTLKELSEEQLEKIEKLKIEIKIEERKVERDMERQQMVIAYEPSAQLAQLMAQVSDGEIAMANIDGLVDSNMRSFAAGMEKVMKRADYARLKTLKFVLEILDLKQSVQFLAALTKWQTNMRNWRIKNNNTSQASTSASPPST</sequence>
<gene>
    <name evidence="1" type="ORF">DCAR_0310840</name>
</gene>
<proteinExistence type="predicted"/>
<evidence type="ECO:0000313" key="1">
    <source>
        <dbReference type="EMBL" id="WOG91591.1"/>
    </source>
</evidence>
<dbReference type="GO" id="GO:0006351">
    <property type="term" value="P:DNA-templated transcription"/>
    <property type="evidence" value="ECO:0007669"/>
    <property type="project" value="InterPro"/>
</dbReference>
<dbReference type="Proteomes" id="UP000077755">
    <property type="component" value="Chromosome 3"/>
</dbReference>
<name>A0A166A7U8_DAUCS</name>
<accession>A0A166A7U8</accession>
<dbReference type="InterPro" id="IPR025422">
    <property type="entry name" value="TGA_domain"/>
</dbReference>
<dbReference type="PANTHER" id="PTHR46354">
    <property type="entry name" value="DOG1 DOMAIN-CONTAINING PROTEIN"/>
    <property type="match status" value="1"/>
</dbReference>
<dbReference type="KEGG" id="dcr:108213295"/>
<reference evidence="1" key="1">
    <citation type="journal article" date="2016" name="Nat. Genet.">
        <title>A high-quality carrot genome assembly provides new insights into carotenoid accumulation and asterid genome evolution.</title>
        <authorList>
            <person name="Iorizzo M."/>
            <person name="Ellison S."/>
            <person name="Senalik D."/>
            <person name="Zeng P."/>
            <person name="Satapoomin P."/>
            <person name="Huang J."/>
            <person name="Bowman M."/>
            <person name="Iovene M."/>
            <person name="Sanseverino W."/>
            <person name="Cavagnaro P."/>
            <person name="Yildiz M."/>
            <person name="Macko-Podgorni A."/>
            <person name="Moranska E."/>
            <person name="Grzebelus E."/>
            <person name="Grzebelus D."/>
            <person name="Ashrafi H."/>
            <person name="Zheng Z."/>
            <person name="Cheng S."/>
            <person name="Spooner D."/>
            <person name="Van Deynze A."/>
            <person name="Simon P."/>
        </authorList>
    </citation>
    <scope>NUCLEOTIDE SEQUENCE</scope>
    <source>
        <tissue evidence="1">Leaf</tissue>
    </source>
</reference>